<evidence type="ECO:0000256" key="2">
    <source>
        <dbReference type="ARBA" id="ARBA00022691"/>
    </source>
</evidence>
<comment type="similarity">
    <text evidence="6">Belongs to the radical SAM superfamily. Anaerobic sulfatase-maturating enzyme family.</text>
</comment>
<sequence>MHWKLSHYLIVSDPIINDRFQILYSTRTAQRLLLSTTVVENILKNNLTAVSEEIIAKLVSFEILVPSEEDELNTVINRNTTAIAQDDTLYYVIQPTAQCQLGCNYCGQKHTSTYLQEELDIRILQRIEQKLQNQVYTHLAIGWFGAEPLLGAKQIERLSASLYTLAQTYGCTYGAKVVTNGLNLKLPLFRKLLECHIQTIEITLDGSARFHDQRRHTKSGHSTFDIIFNNLQRVLALEDFESLGIQINIRCNVDVNNYEGVPELIELVSSHKLLSRINKFYFAPIHDWGNDAHLLALSKDEFAKMETGWLIALHQKGFIRNQVPTETHPIVCLSLQREAEVIDAKGNVYNCTEVPYVPAYENSEYLIENLTQPDIKAASPRSFSQWNQEILAGQFPCHGCKILPICGGACPKSWHEQVSPCPSIKFNIKDRLVLDAYAALKKPAAQPVP</sequence>
<evidence type="ECO:0000256" key="4">
    <source>
        <dbReference type="ARBA" id="ARBA00023004"/>
    </source>
</evidence>
<keyword evidence="9" id="KW-1185">Reference proteome</keyword>
<dbReference type="PANTHER" id="PTHR43273:SF3">
    <property type="entry name" value="ANAEROBIC SULFATASE-MATURATING ENZYME HOMOLOG ASLB-RELATED"/>
    <property type="match status" value="1"/>
</dbReference>
<protein>
    <submittedName>
        <fullName evidence="8">SPASM domain-containing protein</fullName>
    </submittedName>
</protein>
<proteinExistence type="inferred from homology"/>
<accession>A0A6C0GRA8</accession>
<dbReference type="InterPro" id="IPR058240">
    <property type="entry name" value="rSAM_sf"/>
</dbReference>
<keyword evidence="5" id="KW-0411">Iron-sulfur</keyword>
<dbReference type="GO" id="GO:0016491">
    <property type="term" value="F:oxidoreductase activity"/>
    <property type="evidence" value="ECO:0007669"/>
    <property type="project" value="InterPro"/>
</dbReference>
<evidence type="ECO:0000256" key="1">
    <source>
        <dbReference type="ARBA" id="ARBA00001966"/>
    </source>
</evidence>
<keyword evidence="3" id="KW-0479">Metal-binding</keyword>
<evidence type="ECO:0000313" key="9">
    <source>
        <dbReference type="Proteomes" id="UP000480178"/>
    </source>
</evidence>
<dbReference type="GO" id="GO:0051536">
    <property type="term" value="F:iron-sulfur cluster binding"/>
    <property type="evidence" value="ECO:0007669"/>
    <property type="project" value="UniProtKB-KW"/>
</dbReference>
<dbReference type="SFLD" id="SFLDS00029">
    <property type="entry name" value="Radical_SAM"/>
    <property type="match status" value="1"/>
</dbReference>
<dbReference type="Proteomes" id="UP000480178">
    <property type="component" value="Chromosome"/>
</dbReference>
<dbReference type="KEGG" id="rhoz:GXP67_26980"/>
<keyword evidence="4" id="KW-0408">Iron</keyword>
<dbReference type="Gene3D" id="3.20.20.70">
    <property type="entry name" value="Aldolase class I"/>
    <property type="match status" value="1"/>
</dbReference>
<dbReference type="GO" id="GO:0046872">
    <property type="term" value="F:metal ion binding"/>
    <property type="evidence" value="ECO:0007669"/>
    <property type="project" value="UniProtKB-KW"/>
</dbReference>
<evidence type="ECO:0000256" key="3">
    <source>
        <dbReference type="ARBA" id="ARBA00022723"/>
    </source>
</evidence>
<evidence type="ECO:0000259" key="7">
    <source>
        <dbReference type="Pfam" id="PF04055"/>
    </source>
</evidence>
<dbReference type="InterPro" id="IPR023867">
    <property type="entry name" value="Sulphatase_maturase_rSAM"/>
</dbReference>
<dbReference type="SUPFAM" id="SSF102114">
    <property type="entry name" value="Radical SAM enzymes"/>
    <property type="match status" value="1"/>
</dbReference>
<dbReference type="InterPro" id="IPR023885">
    <property type="entry name" value="4Fe4S-binding_SPASM_dom"/>
</dbReference>
<name>A0A6C0GRA8_9BACT</name>
<evidence type="ECO:0000313" key="8">
    <source>
        <dbReference type="EMBL" id="QHT70030.1"/>
    </source>
</evidence>
<evidence type="ECO:0000256" key="6">
    <source>
        <dbReference type="ARBA" id="ARBA00023601"/>
    </source>
</evidence>
<dbReference type="InterPro" id="IPR013785">
    <property type="entry name" value="Aldolase_TIM"/>
</dbReference>
<feature type="domain" description="Radical SAM core" evidence="7">
    <location>
        <begin position="94"/>
        <end position="234"/>
    </location>
</feature>
<dbReference type="Pfam" id="PF04055">
    <property type="entry name" value="Radical_SAM"/>
    <property type="match status" value="1"/>
</dbReference>
<dbReference type="InterPro" id="IPR007197">
    <property type="entry name" value="rSAM"/>
</dbReference>
<dbReference type="EMBL" id="CP048222">
    <property type="protein sequence ID" value="QHT70030.1"/>
    <property type="molecule type" value="Genomic_DNA"/>
</dbReference>
<evidence type="ECO:0000256" key="5">
    <source>
        <dbReference type="ARBA" id="ARBA00023014"/>
    </source>
</evidence>
<gene>
    <name evidence="8" type="ORF">GXP67_26980</name>
</gene>
<dbReference type="SFLD" id="SFLDG01067">
    <property type="entry name" value="SPASM/twitch_domain_containing"/>
    <property type="match status" value="1"/>
</dbReference>
<reference evidence="8 9" key="1">
    <citation type="submission" date="2020-01" db="EMBL/GenBank/DDBJ databases">
        <authorList>
            <person name="Kim M.K."/>
        </authorList>
    </citation>
    <scope>NUCLEOTIDE SEQUENCE [LARGE SCALE GENOMIC DNA]</scope>
    <source>
        <strain evidence="8 9">172606-1</strain>
    </source>
</reference>
<dbReference type="PANTHER" id="PTHR43273">
    <property type="entry name" value="ANAEROBIC SULFATASE-MATURATING ENZYME HOMOLOG ASLB-RELATED"/>
    <property type="match status" value="1"/>
</dbReference>
<dbReference type="NCBIfam" id="TIGR04085">
    <property type="entry name" value="rSAM_more_4Fe4S"/>
    <property type="match status" value="1"/>
</dbReference>
<dbReference type="RefSeq" id="WP_162446013.1">
    <property type="nucleotide sequence ID" value="NZ_CP048222.1"/>
</dbReference>
<dbReference type="CDD" id="cd01335">
    <property type="entry name" value="Radical_SAM"/>
    <property type="match status" value="1"/>
</dbReference>
<organism evidence="8 9">
    <name type="scientific">Rhodocytophaga rosea</name>
    <dbReference type="NCBI Taxonomy" id="2704465"/>
    <lineage>
        <taxon>Bacteria</taxon>
        <taxon>Pseudomonadati</taxon>
        <taxon>Bacteroidota</taxon>
        <taxon>Cytophagia</taxon>
        <taxon>Cytophagales</taxon>
        <taxon>Rhodocytophagaceae</taxon>
        <taxon>Rhodocytophaga</taxon>
    </lineage>
</organism>
<keyword evidence="2" id="KW-0949">S-adenosyl-L-methionine</keyword>
<dbReference type="UniPathway" id="UPA00782"/>
<dbReference type="AlphaFoldDB" id="A0A6C0GRA8"/>
<comment type="cofactor">
    <cofactor evidence="1">
        <name>[4Fe-4S] cluster</name>
        <dbReference type="ChEBI" id="CHEBI:49883"/>
    </cofactor>
</comment>